<feature type="domain" description="SSD" evidence="2">
    <location>
        <begin position="1"/>
        <end position="60"/>
    </location>
</feature>
<name>A0A8S2YHV4_9BILA</name>
<accession>A0A8S2YHV4</accession>
<dbReference type="InterPro" id="IPR003392">
    <property type="entry name" value="PTHD_SSD"/>
</dbReference>
<gene>
    <name evidence="3" type="ORF">SMN809_LOCUS37030</name>
</gene>
<evidence type="ECO:0000313" key="4">
    <source>
        <dbReference type="Proteomes" id="UP000676336"/>
    </source>
</evidence>
<proteinExistence type="predicted"/>
<dbReference type="Pfam" id="PF02460">
    <property type="entry name" value="Patched"/>
    <property type="match status" value="1"/>
</dbReference>
<organism evidence="3 4">
    <name type="scientific">Rotaria magnacalcarata</name>
    <dbReference type="NCBI Taxonomy" id="392030"/>
    <lineage>
        <taxon>Eukaryota</taxon>
        <taxon>Metazoa</taxon>
        <taxon>Spiralia</taxon>
        <taxon>Gnathifera</taxon>
        <taxon>Rotifera</taxon>
        <taxon>Eurotatoria</taxon>
        <taxon>Bdelloidea</taxon>
        <taxon>Philodinida</taxon>
        <taxon>Philodinidae</taxon>
        <taxon>Rotaria</taxon>
    </lineage>
</organism>
<evidence type="ECO:0000256" key="1">
    <source>
        <dbReference type="SAM" id="Phobius"/>
    </source>
</evidence>
<keyword evidence="1" id="KW-0472">Membrane</keyword>
<feature type="transmembrane region" description="Helical" evidence="1">
    <location>
        <begin position="34"/>
        <end position="59"/>
    </location>
</feature>
<protein>
    <recommendedName>
        <fullName evidence="2">SSD domain-containing protein</fullName>
    </recommendedName>
</protein>
<keyword evidence="1" id="KW-1133">Transmembrane helix</keyword>
<dbReference type="InterPro" id="IPR000731">
    <property type="entry name" value="SSD"/>
</dbReference>
<sequence length="60" mass="6206">MIIVTTICLSLRGPMAQSPAYLSAIGVLATMLGLVSGFGFCALIGIPMCSLVFATPFLII</sequence>
<feature type="non-terminal residue" evidence="3">
    <location>
        <position position="60"/>
    </location>
</feature>
<evidence type="ECO:0000259" key="2">
    <source>
        <dbReference type="PROSITE" id="PS50156"/>
    </source>
</evidence>
<evidence type="ECO:0000313" key="3">
    <source>
        <dbReference type="EMBL" id="CAF4550901.1"/>
    </source>
</evidence>
<dbReference type="PROSITE" id="PS50156">
    <property type="entry name" value="SSD"/>
    <property type="match status" value="1"/>
</dbReference>
<dbReference type="AlphaFoldDB" id="A0A8S2YHV4"/>
<comment type="caution">
    <text evidence="3">The sequence shown here is derived from an EMBL/GenBank/DDBJ whole genome shotgun (WGS) entry which is preliminary data.</text>
</comment>
<dbReference type="EMBL" id="CAJOBI010092922">
    <property type="protein sequence ID" value="CAF4550901.1"/>
    <property type="molecule type" value="Genomic_DNA"/>
</dbReference>
<reference evidence="3" key="1">
    <citation type="submission" date="2021-02" db="EMBL/GenBank/DDBJ databases">
        <authorList>
            <person name="Nowell W R."/>
        </authorList>
    </citation>
    <scope>NUCLEOTIDE SEQUENCE</scope>
</reference>
<dbReference type="Proteomes" id="UP000676336">
    <property type="component" value="Unassembled WGS sequence"/>
</dbReference>
<dbReference type="GO" id="GO:0016020">
    <property type="term" value="C:membrane"/>
    <property type="evidence" value="ECO:0007669"/>
    <property type="project" value="InterPro"/>
</dbReference>
<keyword evidence="1" id="KW-0812">Transmembrane</keyword>